<evidence type="ECO:0000313" key="2">
    <source>
        <dbReference type="EMBL" id="GAO30369.1"/>
    </source>
</evidence>
<name>A0A0E9LYQ7_9BACT</name>
<keyword evidence="3" id="KW-1185">Reference proteome</keyword>
<protein>
    <recommendedName>
        <fullName evidence="1">START-like domain-containing protein</fullName>
    </recommendedName>
</protein>
<reference evidence="2 3" key="1">
    <citation type="journal article" date="2015" name="Microbes Environ.">
        <title>Distribution and evolution of nitrogen fixation genes in the phylum bacteroidetes.</title>
        <authorList>
            <person name="Inoue J."/>
            <person name="Oshima K."/>
            <person name="Suda W."/>
            <person name="Sakamoto M."/>
            <person name="Iino T."/>
            <person name="Noda S."/>
            <person name="Hongoh Y."/>
            <person name="Hattori M."/>
            <person name="Ohkuma M."/>
        </authorList>
    </citation>
    <scope>NUCLEOTIDE SEQUENCE [LARGE SCALE GENOMIC DNA]</scope>
    <source>
        <strain evidence="2">JCM 15548</strain>
    </source>
</reference>
<dbReference type="OrthoDB" id="667567at2"/>
<evidence type="ECO:0000313" key="3">
    <source>
        <dbReference type="Proteomes" id="UP000032900"/>
    </source>
</evidence>
<dbReference type="AlphaFoldDB" id="A0A0E9LYQ7"/>
<dbReference type="Gene3D" id="3.30.530.20">
    <property type="match status" value="1"/>
</dbReference>
<organism evidence="2 3">
    <name type="scientific">Geofilum rubicundum JCM 15548</name>
    <dbReference type="NCBI Taxonomy" id="1236989"/>
    <lineage>
        <taxon>Bacteria</taxon>
        <taxon>Pseudomonadati</taxon>
        <taxon>Bacteroidota</taxon>
        <taxon>Bacteroidia</taxon>
        <taxon>Marinilabiliales</taxon>
        <taxon>Marinilabiliaceae</taxon>
        <taxon>Geofilum</taxon>
    </lineage>
</organism>
<dbReference type="STRING" id="1236989.JCM15548_12634"/>
<comment type="caution">
    <text evidence="2">The sequence shown here is derived from an EMBL/GenBank/DDBJ whole genome shotgun (WGS) entry which is preliminary data.</text>
</comment>
<dbReference type="InterPro" id="IPR045736">
    <property type="entry name" value="START_2"/>
</dbReference>
<dbReference type="RefSeq" id="WP_062125302.1">
    <property type="nucleotide sequence ID" value="NZ_BAZW01000022.1"/>
</dbReference>
<sequence length="129" mass="14888">MTEQRETIELEYLLNTSPGILFNRLSTASGLSEWFADDVSVHGKVFTFKWEGSEQKAEQTLRKENKLVRYTWIDEDLEGVWFEFLINVDELTGDVALVVIDHTEADDKDDIIELWNRQVEILKHGLGSA</sequence>
<dbReference type="Proteomes" id="UP000032900">
    <property type="component" value="Unassembled WGS sequence"/>
</dbReference>
<gene>
    <name evidence="2" type="ORF">JCM15548_12634</name>
</gene>
<feature type="domain" description="START-like" evidence="1">
    <location>
        <begin position="5"/>
        <end position="127"/>
    </location>
</feature>
<dbReference type="EMBL" id="BAZW01000022">
    <property type="protein sequence ID" value="GAO30369.1"/>
    <property type="molecule type" value="Genomic_DNA"/>
</dbReference>
<dbReference type="InterPro" id="IPR023393">
    <property type="entry name" value="START-like_dom_sf"/>
</dbReference>
<evidence type="ECO:0000259" key="1">
    <source>
        <dbReference type="Pfam" id="PF19569"/>
    </source>
</evidence>
<dbReference type="SUPFAM" id="SSF55961">
    <property type="entry name" value="Bet v1-like"/>
    <property type="match status" value="1"/>
</dbReference>
<accession>A0A0E9LYQ7</accession>
<proteinExistence type="predicted"/>
<dbReference type="Pfam" id="PF19569">
    <property type="entry name" value="START_2"/>
    <property type="match status" value="1"/>
</dbReference>